<dbReference type="SUPFAM" id="SSF51338">
    <property type="entry name" value="Composite domain of metallo-dependent hydrolases"/>
    <property type="match status" value="2"/>
</dbReference>
<evidence type="ECO:0000313" key="4">
    <source>
        <dbReference type="EMBL" id="QDU42044.1"/>
    </source>
</evidence>
<dbReference type="PANTHER" id="PTHR43135">
    <property type="entry name" value="ALPHA-D-RIBOSE 1-METHYLPHOSPHONATE 5-TRIPHOSPHATE DIPHOSPHATASE"/>
    <property type="match status" value="1"/>
</dbReference>
<dbReference type="InterPro" id="IPR013108">
    <property type="entry name" value="Amidohydro_3"/>
</dbReference>
<feature type="chain" id="PRO_5022004598" evidence="1">
    <location>
        <begin position="25"/>
        <end position="882"/>
    </location>
</feature>
<keyword evidence="5" id="KW-1185">Reference proteome</keyword>
<dbReference type="GO" id="GO:0016810">
    <property type="term" value="F:hydrolase activity, acting on carbon-nitrogen (but not peptide) bonds"/>
    <property type="evidence" value="ECO:0007669"/>
    <property type="project" value="InterPro"/>
</dbReference>
<evidence type="ECO:0000256" key="1">
    <source>
        <dbReference type="SAM" id="SignalP"/>
    </source>
</evidence>
<gene>
    <name evidence="4" type="ORF">Mal52_04990</name>
</gene>
<evidence type="ECO:0000259" key="3">
    <source>
        <dbReference type="Pfam" id="PF07969"/>
    </source>
</evidence>
<dbReference type="CDD" id="cd01309">
    <property type="entry name" value="Met_dep_hydrolase_C"/>
    <property type="match status" value="1"/>
</dbReference>
<organism evidence="4 5">
    <name type="scientific">Symmachiella dynata</name>
    <dbReference type="NCBI Taxonomy" id="2527995"/>
    <lineage>
        <taxon>Bacteria</taxon>
        <taxon>Pseudomonadati</taxon>
        <taxon>Planctomycetota</taxon>
        <taxon>Planctomycetia</taxon>
        <taxon>Planctomycetales</taxon>
        <taxon>Planctomycetaceae</taxon>
        <taxon>Symmachiella</taxon>
    </lineage>
</organism>
<evidence type="ECO:0000313" key="5">
    <source>
        <dbReference type="Proteomes" id="UP000319383"/>
    </source>
</evidence>
<dbReference type="InterPro" id="IPR006680">
    <property type="entry name" value="Amidohydro-rel"/>
</dbReference>
<feature type="domain" description="Amidohydrolase-related" evidence="2">
    <location>
        <begin position="81"/>
        <end position="418"/>
    </location>
</feature>
<dbReference type="Pfam" id="PF01979">
    <property type="entry name" value="Amidohydro_1"/>
    <property type="match status" value="1"/>
</dbReference>
<evidence type="ECO:0000259" key="2">
    <source>
        <dbReference type="Pfam" id="PF01979"/>
    </source>
</evidence>
<dbReference type="AlphaFoldDB" id="A0A517ZHT9"/>
<dbReference type="Proteomes" id="UP000319383">
    <property type="component" value="Chromosome"/>
</dbReference>
<keyword evidence="1" id="KW-0732">Signal</keyword>
<name>A0A517ZHT9_9PLAN</name>
<dbReference type="Gene3D" id="3.20.20.140">
    <property type="entry name" value="Metal-dependent hydrolases"/>
    <property type="match status" value="2"/>
</dbReference>
<dbReference type="InterPro" id="IPR032466">
    <property type="entry name" value="Metal_Hydrolase"/>
</dbReference>
<proteinExistence type="predicted"/>
<dbReference type="Pfam" id="PF07969">
    <property type="entry name" value="Amidohydro_3"/>
    <property type="match status" value="1"/>
</dbReference>
<dbReference type="Gene3D" id="2.30.40.10">
    <property type="entry name" value="Urease, subunit C, domain 1"/>
    <property type="match status" value="1"/>
</dbReference>
<dbReference type="InterPro" id="IPR011059">
    <property type="entry name" value="Metal-dep_hydrolase_composite"/>
</dbReference>
<dbReference type="SUPFAM" id="SSF51556">
    <property type="entry name" value="Metallo-dependent hydrolases"/>
    <property type="match status" value="2"/>
</dbReference>
<feature type="signal peptide" evidence="1">
    <location>
        <begin position="1"/>
        <end position="24"/>
    </location>
</feature>
<dbReference type="EMBL" id="CP036276">
    <property type="protein sequence ID" value="QDU42044.1"/>
    <property type="molecule type" value="Genomic_DNA"/>
</dbReference>
<dbReference type="RefSeq" id="WP_145374057.1">
    <property type="nucleotide sequence ID" value="NZ_CP036276.1"/>
</dbReference>
<sequence length="882" mass="95149" precursor="true">MPIILRCLLIVPCLFIAMSGFCSAAEPKPIAYRGARILTAAGKVFDPGTLLVEGGKIVAVGMMDDVAIPDGAEVHDAAGKVIIPGLVDTHSHLGVYSRPAISSNSDGNEMTGPVQSVVRALDSLNPFDPGIRMANAGGVTTANIMPGSGNVIGGQTIYVKLRGHTPEQMWIASPDMLGGLKMANGENPKRSYGSKGKAPGTRMKIAALQRAEFLKAIDYRREWDGYRKKLAAGEEVSPPDVDLGLEALVEVLQKKRTVHFHSHRADDLLTTMRLKDEFDFDLVIQHGTESYKIIDEIARHGVPVSMTILDSPGGKAEVVQFLEECGAELAAAGVKVLVNTDDPVTESRFMLRTAAIAVRGGLPEDIALKAVTLHGAEVMHLDDRLGSLEAGKDADFVVLSGPPFSIYARVLETYIDGQRVFDLADESERLFQTGGFAVRDKSQIPPAKPLVAPLQVVEAPTPPTGATEADLQSTEFVILAGRLHTVAGESIDDGAVHVRDGKIVFAGPRAELEIAAGIPVVAATEVSPGLIDAHSVVPLEGEYNIRADQDSNEESDPNQADVRVLDGFNPSEPLLQFLLQQGITTVHACPGRANVIAGLSGVFHTYGRTPESMTIRFPQAMLFNLGEWPKETYDGRKPRTRMGTASLIREALTGASNFSRKKKPDQDADDVPNRDLKQEALTSVLEKKVPALFCAQRGDDIMTALRLTKEFKLEAMIALAADGYLVADQIKTANVPVIVHPTMQRVGGMETYRSFLGNAAALADHKIPIAIGSGVETYVPKTRVIRHEAAMAMVYGLGRARALAAVTLDAAKILNIDDRYGSLEPGKVADIVLYDGDPFEHKTQVTHVIVDGRLVYRRADQPRIPLAQRQFYFSPNIPCCLD</sequence>
<accession>A0A517ZHT9</accession>
<feature type="domain" description="Amidohydrolase 3" evidence="3">
    <location>
        <begin position="739"/>
        <end position="856"/>
    </location>
</feature>
<dbReference type="KEGG" id="sdyn:Mal52_04990"/>
<reference evidence="4 5" key="1">
    <citation type="submission" date="2019-02" db="EMBL/GenBank/DDBJ databases">
        <title>Deep-cultivation of Planctomycetes and their phenomic and genomic characterization uncovers novel biology.</title>
        <authorList>
            <person name="Wiegand S."/>
            <person name="Jogler M."/>
            <person name="Boedeker C."/>
            <person name="Pinto D."/>
            <person name="Vollmers J."/>
            <person name="Rivas-Marin E."/>
            <person name="Kohn T."/>
            <person name="Peeters S.H."/>
            <person name="Heuer A."/>
            <person name="Rast P."/>
            <person name="Oberbeckmann S."/>
            <person name="Bunk B."/>
            <person name="Jeske O."/>
            <person name="Meyerdierks A."/>
            <person name="Storesund J.E."/>
            <person name="Kallscheuer N."/>
            <person name="Luecker S."/>
            <person name="Lage O.M."/>
            <person name="Pohl T."/>
            <person name="Merkel B.J."/>
            <person name="Hornburger P."/>
            <person name="Mueller R.-W."/>
            <person name="Bruemmer F."/>
            <person name="Labrenz M."/>
            <person name="Spormann A.M."/>
            <person name="Op den Camp H."/>
            <person name="Overmann J."/>
            <person name="Amann R."/>
            <person name="Jetten M.S.M."/>
            <person name="Mascher T."/>
            <person name="Medema M.H."/>
            <person name="Devos D.P."/>
            <person name="Kaster A.-K."/>
            <person name="Ovreas L."/>
            <person name="Rohde M."/>
            <person name="Galperin M.Y."/>
            <person name="Jogler C."/>
        </authorList>
    </citation>
    <scope>NUCLEOTIDE SEQUENCE [LARGE SCALE GENOMIC DNA]</scope>
    <source>
        <strain evidence="4 5">Mal52</strain>
    </source>
</reference>
<dbReference type="InterPro" id="IPR051781">
    <property type="entry name" value="Metallo-dep_Hydrolase"/>
</dbReference>
<dbReference type="PANTHER" id="PTHR43135:SF3">
    <property type="entry name" value="ALPHA-D-RIBOSE 1-METHYLPHOSPHONATE 5-TRIPHOSPHATE DIPHOSPHATASE"/>
    <property type="match status" value="1"/>
</dbReference>
<protein>
    <submittedName>
        <fullName evidence="4">Imidazolonepropionase</fullName>
    </submittedName>
</protein>